<proteinExistence type="predicted"/>
<name>A0ABN9SGH9_9DINO</name>
<dbReference type="Proteomes" id="UP001189429">
    <property type="component" value="Unassembled WGS sequence"/>
</dbReference>
<dbReference type="EMBL" id="CAUYUJ010010599">
    <property type="protein sequence ID" value="CAK0829794.1"/>
    <property type="molecule type" value="Genomic_DNA"/>
</dbReference>
<reference evidence="1" key="1">
    <citation type="submission" date="2023-10" db="EMBL/GenBank/DDBJ databases">
        <authorList>
            <person name="Chen Y."/>
            <person name="Shah S."/>
            <person name="Dougan E. K."/>
            <person name="Thang M."/>
            <person name="Chan C."/>
        </authorList>
    </citation>
    <scope>NUCLEOTIDE SEQUENCE [LARGE SCALE GENOMIC DNA]</scope>
</reference>
<evidence type="ECO:0000313" key="1">
    <source>
        <dbReference type="EMBL" id="CAK0829794.1"/>
    </source>
</evidence>
<protein>
    <submittedName>
        <fullName evidence="1">Uncharacterized protein</fullName>
    </submittedName>
</protein>
<gene>
    <name evidence="1" type="ORF">PCOR1329_LOCUS28622</name>
</gene>
<feature type="non-terminal residue" evidence="1">
    <location>
        <position position="1"/>
    </location>
</feature>
<comment type="caution">
    <text evidence="1">The sequence shown here is derived from an EMBL/GenBank/DDBJ whole genome shotgun (WGS) entry which is preliminary data.</text>
</comment>
<feature type="non-terminal residue" evidence="1">
    <location>
        <position position="103"/>
    </location>
</feature>
<sequence length="103" mass="11222">AQWLQIMWRDAVFGDVSRPDWSASQGPFSVVLSRDCEIGDSASSMSVVDAKSAFDTLSKNSAGSRAGRRNAIEMAVIRDSLSYVGSQLRRLPRGLMPADPMTK</sequence>
<accession>A0ABN9SGH9</accession>
<evidence type="ECO:0000313" key="2">
    <source>
        <dbReference type="Proteomes" id="UP001189429"/>
    </source>
</evidence>
<keyword evidence="2" id="KW-1185">Reference proteome</keyword>
<organism evidence="1 2">
    <name type="scientific">Prorocentrum cordatum</name>
    <dbReference type="NCBI Taxonomy" id="2364126"/>
    <lineage>
        <taxon>Eukaryota</taxon>
        <taxon>Sar</taxon>
        <taxon>Alveolata</taxon>
        <taxon>Dinophyceae</taxon>
        <taxon>Prorocentrales</taxon>
        <taxon>Prorocentraceae</taxon>
        <taxon>Prorocentrum</taxon>
    </lineage>
</organism>